<evidence type="ECO:0000259" key="4">
    <source>
        <dbReference type="SMART" id="SM00822"/>
    </source>
</evidence>
<dbReference type="InterPro" id="IPR057326">
    <property type="entry name" value="KR_dom"/>
</dbReference>
<dbReference type="PROSITE" id="PS00061">
    <property type="entry name" value="ADH_SHORT"/>
    <property type="match status" value="1"/>
</dbReference>
<dbReference type="PANTHER" id="PTHR44196">
    <property type="entry name" value="DEHYDROGENASE/REDUCTASE SDR FAMILY MEMBER 7B"/>
    <property type="match status" value="1"/>
</dbReference>
<keyword evidence="6" id="KW-1185">Reference proteome</keyword>
<dbReference type="PIRSF" id="PIRSF000126">
    <property type="entry name" value="11-beta-HSD1"/>
    <property type="match status" value="1"/>
</dbReference>
<gene>
    <name evidence="5" type="ORF">BET10_17750</name>
</gene>
<dbReference type="PRINTS" id="PR00080">
    <property type="entry name" value="SDRFAMILY"/>
</dbReference>
<dbReference type="InterPro" id="IPR020904">
    <property type="entry name" value="Sc_DH/Rdtase_CS"/>
</dbReference>
<comment type="similarity">
    <text evidence="1 3">Belongs to the short-chain dehydrogenases/reductases (SDR) family.</text>
</comment>
<reference evidence="5 6" key="1">
    <citation type="submission" date="2016-09" db="EMBL/GenBank/DDBJ databases">
        <title>Pseudoalteromonas amylolytica sp. nov., isolated from the surface seawater.</title>
        <authorList>
            <person name="Wu Y.-H."/>
            <person name="Cheng H."/>
            <person name="Jin X.-B."/>
            <person name="Wang C.-S."/>
            <person name="Xu X.-W."/>
        </authorList>
    </citation>
    <scope>NUCLEOTIDE SEQUENCE [LARGE SCALE GENOMIC DNA]</scope>
    <source>
        <strain evidence="5 6">JW1</strain>
    </source>
</reference>
<evidence type="ECO:0000313" key="6">
    <source>
        <dbReference type="Proteomes" id="UP000179786"/>
    </source>
</evidence>
<sequence>MTEYTYPTILITGASKGVGAACAHAYANAYPQGVNLVLVARNLAPLEQVKMQLASYTNCQVLLVQADVASLGDCERIIAQTVEQFNNINVLVNNAGLHHRGEFCKLHAQQVAAMVDVNLRAPLVLTSLVLEHMQADGPNAVVMVGSLAGLTPLQGAATYSGTKAGLRAFTYALHDEFASQHTNIAVVSPGPIDTGFIMDEIDQVEDIVYSQPMSSAEQVADAVVRLSQSDKTEIAMPKASGKLATFSYLFPRFRRSVRGLLYRIGAKNKAKYRQMQRK</sequence>
<evidence type="ECO:0000256" key="3">
    <source>
        <dbReference type="RuleBase" id="RU000363"/>
    </source>
</evidence>
<dbReference type="PRINTS" id="PR00081">
    <property type="entry name" value="GDHRDH"/>
</dbReference>
<dbReference type="Gene3D" id="3.40.50.720">
    <property type="entry name" value="NAD(P)-binding Rossmann-like Domain"/>
    <property type="match status" value="1"/>
</dbReference>
<dbReference type="PANTHER" id="PTHR44196:SF1">
    <property type="entry name" value="DEHYDROGENASE_REDUCTASE SDR FAMILY MEMBER 7B"/>
    <property type="match status" value="1"/>
</dbReference>
<proteinExistence type="inferred from homology"/>
<dbReference type="SUPFAM" id="SSF51735">
    <property type="entry name" value="NAD(P)-binding Rossmann-fold domains"/>
    <property type="match status" value="1"/>
</dbReference>
<dbReference type="Proteomes" id="UP000179786">
    <property type="component" value="Unassembled WGS sequence"/>
</dbReference>
<dbReference type="GO" id="GO:0016491">
    <property type="term" value="F:oxidoreductase activity"/>
    <property type="evidence" value="ECO:0007669"/>
    <property type="project" value="UniProtKB-KW"/>
</dbReference>
<dbReference type="GO" id="GO:0016020">
    <property type="term" value="C:membrane"/>
    <property type="evidence" value="ECO:0007669"/>
    <property type="project" value="TreeGrafter"/>
</dbReference>
<dbReference type="AlphaFoldDB" id="A0A1S1MPR7"/>
<keyword evidence="2" id="KW-0560">Oxidoreductase</keyword>
<dbReference type="OrthoDB" id="6503536at2"/>
<dbReference type="EMBL" id="MKJU01000030">
    <property type="protein sequence ID" value="OHU88674.1"/>
    <property type="molecule type" value="Genomic_DNA"/>
</dbReference>
<dbReference type="RefSeq" id="WP_070986586.1">
    <property type="nucleotide sequence ID" value="NZ_MKJU01000030.1"/>
</dbReference>
<name>A0A1S1MPR7_9GAMM</name>
<evidence type="ECO:0000256" key="2">
    <source>
        <dbReference type="ARBA" id="ARBA00023002"/>
    </source>
</evidence>
<accession>A0A1S1MPR7</accession>
<dbReference type="InterPro" id="IPR002347">
    <property type="entry name" value="SDR_fam"/>
</dbReference>
<comment type="caution">
    <text evidence="5">The sequence shown here is derived from an EMBL/GenBank/DDBJ whole genome shotgun (WGS) entry which is preliminary data.</text>
</comment>
<dbReference type="STRING" id="1859457.BET10_17750"/>
<organism evidence="5 6">
    <name type="scientific">Pseudoalteromonas amylolytica</name>
    <dbReference type="NCBI Taxonomy" id="1859457"/>
    <lineage>
        <taxon>Bacteria</taxon>
        <taxon>Pseudomonadati</taxon>
        <taxon>Pseudomonadota</taxon>
        <taxon>Gammaproteobacteria</taxon>
        <taxon>Alteromonadales</taxon>
        <taxon>Pseudoalteromonadaceae</taxon>
        <taxon>Pseudoalteromonas</taxon>
    </lineage>
</organism>
<evidence type="ECO:0000256" key="1">
    <source>
        <dbReference type="ARBA" id="ARBA00006484"/>
    </source>
</evidence>
<feature type="domain" description="Ketoreductase" evidence="4">
    <location>
        <begin position="7"/>
        <end position="195"/>
    </location>
</feature>
<dbReference type="Pfam" id="PF00106">
    <property type="entry name" value="adh_short"/>
    <property type="match status" value="1"/>
</dbReference>
<protein>
    <submittedName>
        <fullName evidence="5">Short-chain dehydrogenase</fullName>
    </submittedName>
</protein>
<dbReference type="SMART" id="SM00822">
    <property type="entry name" value="PKS_KR"/>
    <property type="match status" value="1"/>
</dbReference>
<dbReference type="InterPro" id="IPR036291">
    <property type="entry name" value="NAD(P)-bd_dom_sf"/>
</dbReference>
<evidence type="ECO:0000313" key="5">
    <source>
        <dbReference type="EMBL" id="OHU88674.1"/>
    </source>
</evidence>